<dbReference type="InterPro" id="IPR037225">
    <property type="entry name" value="Nuo51_FMN-bd_sf"/>
</dbReference>
<dbReference type="Gene3D" id="6.10.250.1450">
    <property type="match status" value="1"/>
</dbReference>
<dbReference type="AlphaFoldDB" id="A0A382KCE8"/>
<evidence type="ECO:0000256" key="3">
    <source>
        <dbReference type="ARBA" id="ARBA00023004"/>
    </source>
</evidence>
<dbReference type="Pfam" id="PF01512">
    <property type="entry name" value="Complex1_51K"/>
    <property type="match status" value="1"/>
</dbReference>
<feature type="domain" description="NADH-ubiquinone oxidoreductase 51kDa subunit FMN-binding" evidence="5">
    <location>
        <begin position="48"/>
        <end position="176"/>
    </location>
</feature>
<dbReference type="Gene3D" id="3.40.50.11540">
    <property type="entry name" value="NADH-ubiquinone oxidoreductase 51kDa subunit"/>
    <property type="match status" value="1"/>
</dbReference>
<accession>A0A382KCE8</accession>
<feature type="non-terminal residue" evidence="6">
    <location>
        <position position="176"/>
    </location>
</feature>
<reference evidence="6" key="1">
    <citation type="submission" date="2018-05" db="EMBL/GenBank/DDBJ databases">
        <authorList>
            <person name="Lanie J.A."/>
            <person name="Ng W.-L."/>
            <person name="Kazmierczak K.M."/>
            <person name="Andrzejewski T.M."/>
            <person name="Davidsen T.M."/>
            <person name="Wayne K.J."/>
            <person name="Tettelin H."/>
            <person name="Glass J.I."/>
            <person name="Rusch D."/>
            <person name="Podicherti R."/>
            <person name="Tsui H.-C.T."/>
            <person name="Winkler M.E."/>
        </authorList>
    </citation>
    <scope>NUCLEOTIDE SEQUENCE</scope>
</reference>
<dbReference type="SUPFAM" id="SSF142019">
    <property type="entry name" value="Nqo1 FMN-binding domain-like"/>
    <property type="match status" value="1"/>
</dbReference>
<protein>
    <recommendedName>
        <fullName evidence="5">NADH-ubiquinone oxidoreductase 51kDa subunit FMN-binding domain-containing protein</fullName>
    </recommendedName>
</protein>
<dbReference type="GO" id="GO:0051539">
    <property type="term" value="F:4 iron, 4 sulfur cluster binding"/>
    <property type="evidence" value="ECO:0007669"/>
    <property type="project" value="UniProtKB-KW"/>
</dbReference>
<keyword evidence="3" id="KW-0408">Iron</keyword>
<keyword evidence="4" id="KW-0411">Iron-sulfur</keyword>
<evidence type="ECO:0000256" key="2">
    <source>
        <dbReference type="ARBA" id="ARBA00022723"/>
    </source>
</evidence>
<proteinExistence type="predicted"/>
<evidence type="ECO:0000256" key="1">
    <source>
        <dbReference type="ARBA" id="ARBA00022485"/>
    </source>
</evidence>
<sequence>MIEETLVLFKNIRNPDYDKSLKGYKKSGGFKALKKALKMKPEELVELVKSSGLRGRGGAGFPTGLKWSFMAKNTGKPSYLICNADESEPGTCKDRELMLKDPHNFLEGMMIGCYAINCRHGYIYVRGEYFPSIKSLNAAIDELYTDGVLGENAFGKGKRLDLTVHTGAGAYICGEE</sequence>
<dbReference type="PANTHER" id="PTHR43578">
    <property type="entry name" value="NADH-QUINONE OXIDOREDUCTASE SUBUNIT F"/>
    <property type="match status" value="1"/>
</dbReference>
<organism evidence="6">
    <name type="scientific">marine metagenome</name>
    <dbReference type="NCBI Taxonomy" id="408172"/>
    <lineage>
        <taxon>unclassified sequences</taxon>
        <taxon>metagenomes</taxon>
        <taxon>ecological metagenomes</taxon>
    </lineage>
</organism>
<evidence type="ECO:0000259" key="5">
    <source>
        <dbReference type="Pfam" id="PF01512"/>
    </source>
</evidence>
<keyword evidence="1" id="KW-0004">4Fe-4S</keyword>
<dbReference type="InterPro" id="IPR011538">
    <property type="entry name" value="Nuo51_FMN-bd"/>
</dbReference>
<dbReference type="EMBL" id="UINC01079055">
    <property type="protein sequence ID" value="SVC20697.1"/>
    <property type="molecule type" value="Genomic_DNA"/>
</dbReference>
<evidence type="ECO:0000313" key="6">
    <source>
        <dbReference type="EMBL" id="SVC20697.1"/>
    </source>
</evidence>
<dbReference type="PANTHER" id="PTHR43578:SF3">
    <property type="entry name" value="NADH-QUINONE OXIDOREDUCTASE SUBUNIT F"/>
    <property type="match status" value="1"/>
</dbReference>
<name>A0A382KCE8_9ZZZZ</name>
<dbReference type="GO" id="GO:0046872">
    <property type="term" value="F:metal ion binding"/>
    <property type="evidence" value="ECO:0007669"/>
    <property type="project" value="UniProtKB-KW"/>
</dbReference>
<keyword evidence="2" id="KW-0479">Metal-binding</keyword>
<gene>
    <name evidence="6" type="ORF">METZ01_LOCUS273551</name>
</gene>
<evidence type="ECO:0000256" key="4">
    <source>
        <dbReference type="ARBA" id="ARBA00023014"/>
    </source>
</evidence>